<protein>
    <submittedName>
        <fullName evidence="1">Uncharacterized protein</fullName>
    </submittedName>
</protein>
<gene>
    <name evidence="1" type="primary">ORF42557</name>
</gene>
<evidence type="ECO:0000313" key="1">
    <source>
        <dbReference type="EMBL" id="CEK61546.1"/>
    </source>
</evidence>
<dbReference type="EMBL" id="HACG01014681">
    <property type="protein sequence ID" value="CEK61546.1"/>
    <property type="molecule type" value="Transcribed_RNA"/>
</dbReference>
<name>A0A0B6Z0V3_9EUPU</name>
<feature type="non-terminal residue" evidence="1">
    <location>
        <position position="200"/>
    </location>
</feature>
<dbReference type="AlphaFoldDB" id="A0A0B6Z0V3"/>
<reference evidence="1" key="1">
    <citation type="submission" date="2014-12" db="EMBL/GenBank/DDBJ databases">
        <title>Insight into the proteome of Arion vulgaris.</title>
        <authorList>
            <person name="Aradska J."/>
            <person name="Bulat T."/>
            <person name="Smidak R."/>
            <person name="Sarate P."/>
            <person name="Gangsoo J."/>
            <person name="Sialana F."/>
            <person name="Bilban M."/>
            <person name="Lubec G."/>
        </authorList>
    </citation>
    <scope>NUCLEOTIDE SEQUENCE</scope>
    <source>
        <tissue evidence="1">Skin</tissue>
    </source>
</reference>
<feature type="non-terminal residue" evidence="1">
    <location>
        <position position="1"/>
    </location>
</feature>
<organism evidence="1">
    <name type="scientific">Arion vulgaris</name>
    <dbReference type="NCBI Taxonomy" id="1028688"/>
    <lineage>
        <taxon>Eukaryota</taxon>
        <taxon>Metazoa</taxon>
        <taxon>Spiralia</taxon>
        <taxon>Lophotrochozoa</taxon>
        <taxon>Mollusca</taxon>
        <taxon>Gastropoda</taxon>
        <taxon>Heterobranchia</taxon>
        <taxon>Euthyneura</taxon>
        <taxon>Panpulmonata</taxon>
        <taxon>Eupulmonata</taxon>
        <taxon>Stylommatophora</taxon>
        <taxon>Helicina</taxon>
        <taxon>Arionoidea</taxon>
        <taxon>Arionidae</taxon>
        <taxon>Arion</taxon>
    </lineage>
</organism>
<accession>A0A0B6Z0V3</accession>
<proteinExistence type="predicted"/>
<sequence>QRHGANQSVQEYLYQMSKETIDEEISETEWCKQEFSPPSSPKTFFENVNRRGFENMAHYIDGSRESVKLWQKHSNLTVGICEPALTSKFKKKIEWTVFNFPPCFQYKEDCTVFYDSIIKSDATNKVSCDIIKAKQQEEPWNVCNVSDIKQEFESNNVFDTLDKNQTANKLLEIYKSNLHFRNGIEFSNENSSSVDSQECS</sequence>